<proteinExistence type="predicted"/>
<dbReference type="Proteomes" id="UP000219422">
    <property type="component" value="Chromosome"/>
</dbReference>
<gene>
    <name evidence="2" type="primary">rfbG</name>
    <name evidence="2" type="ORF">A6768_14525</name>
    <name evidence="3" type="ORF">BV87_20600</name>
</gene>
<accession>A0A0J9D484</accession>
<dbReference type="KEGG" id="sya:A6768_14525"/>
<dbReference type="Pfam" id="PF16363">
    <property type="entry name" value="GDP_Man_Dehyd"/>
    <property type="match status" value="1"/>
</dbReference>
<evidence type="ECO:0000313" key="2">
    <source>
        <dbReference type="EMBL" id="ATI81075.1"/>
    </source>
</evidence>
<protein>
    <submittedName>
        <fullName evidence="3">CDP-glucose 4,6-dehydratase</fullName>
    </submittedName>
</protein>
<dbReference type="GeneID" id="57778051"/>
<dbReference type="RefSeq" id="WP_048937515.1">
    <property type="nucleotide sequence ID" value="NZ_CP020925.1"/>
</dbReference>
<organism evidence="3 4">
    <name type="scientific">Sphingobium yanoikuyae</name>
    <name type="common">Sphingomonas yanoikuyae</name>
    <dbReference type="NCBI Taxonomy" id="13690"/>
    <lineage>
        <taxon>Bacteria</taxon>
        <taxon>Pseudomonadati</taxon>
        <taxon>Pseudomonadota</taxon>
        <taxon>Alphaproteobacteria</taxon>
        <taxon>Sphingomonadales</taxon>
        <taxon>Sphingomonadaceae</taxon>
        <taxon>Sphingobium</taxon>
    </lineage>
</organism>
<dbReference type="NCBIfam" id="TIGR02622">
    <property type="entry name" value="CDP_4_6_dhtase"/>
    <property type="match status" value="1"/>
</dbReference>
<reference evidence="3 4" key="1">
    <citation type="submission" date="2017-04" db="EMBL/GenBank/DDBJ databases">
        <title>Characterization, genome and methylation analysis of a phthalic acid esters degrading strain Sphingobium yanoikuyae SHJ.</title>
        <authorList>
            <person name="Feng L."/>
        </authorList>
    </citation>
    <scope>NUCLEOTIDE SEQUENCE [LARGE SCALE GENOMIC DNA]</scope>
    <source>
        <strain evidence="3 4">SHJ</strain>
    </source>
</reference>
<evidence type="ECO:0000313" key="5">
    <source>
        <dbReference type="Proteomes" id="UP000219422"/>
    </source>
</evidence>
<dbReference type="EMBL" id="CP020925">
    <property type="protein sequence ID" value="ATP20537.1"/>
    <property type="molecule type" value="Genomic_DNA"/>
</dbReference>
<dbReference type="SUPFAM" id="SSF51735">
    <property type="entry name" value="NAD(P)-binding Rossmann-fold domains"/>
    <property type="match status" value="1"/>
</dbReference>
<dbReference type="InterPro" id="IPR016040">
    <property type="entry name" value="NAD(P)-bd_dom"/>
</dbReference>
<evidence type="ECO:0000259" key="1">
    <source>
        <dbReference type="Pfam" id="PF16363"/>
    </source>
</evidence>
<reference evidence="2 5" key="2">
    <citation type="submission" date="2017-10" db="EMBL/GenBank/DDBJ databases">
        <title>Sphingobium yanoikuyae S72.</title>
        <authorList>
            <person name="Sanchez E."/>
            <person name="Bustos P."/>
            <person name="Mendoza P."/>
            <person name="Guo X."/>
            <person name="Mendoza A."/>
        </authorList>
    </citation>
    <scope>NUCLEOTIDE SEQUENCE [LARGE SCALE GENOMIC DNA]</scope>
    <source>
        <strain evidence="2 5">S72</strain>
    </source>
</reference>
<evidence type="ECO:0000313" key="3">
    <source>
        <dbReference type="EMBL" id="ATP20537.1"/>
    </source>
</evidence>
<dbReference type="EMBL" id="CP023741">
    <property type="protein sequence ID" value="ATI81075.1"/>
    <property type="molecule type" value="Genomic_DNA"/>
</dbReference>
<dbReference type="InterPro" id="IPR036291">
    <property type="entry name" value="NAD(P)-bd_dom_sf"/>
</dbReference>
<name>A0A0J9D484_SPHYA</name>
<dbReference type="InterPro" id="IPR013445">
    <property type="entry name" value="CDP_4_6_deHydtase"/>
</dbReference>
<sequence>MPDPAGISDRIATAFAGRRVLVTGHSGFKGGWLCLWLAHVGAIVRGISLPPTGSRSFYAAAGIAERIDSRFADIRDEAALRAAARDFDAEVIFHLAAQPLVRRSYAAPADTFATNVIGTAHVLDQARTMPSLKAVIVVTSDKCYENHDWSWPYRENDRLGGTDPYSASKACTELVAQCYRRSWFSDPDGPMLATVRAGNVIGGGDWAEDRLIPDIIRAAAAQNPMIIRNPLSIRPWQHVLEPLSGYLLVAEQMLARTSAAAEPAWNFGPSDNDAVTVEQLARALIASAPELDLPIRFSADSNAPHEARTLRLDSSMAANVLGWRACLSMASTIRLTADWYTHYLRGEADMAAFSCAQLAAYLDLRTAAHSEELLQCT</sequence>
<dbReference type="PANTHER" id="PTHR43000">
    <property type="entry name" value="DTDP-D-GLUCOSE 4,6-DEHYDRATASE-RELATED"/>
    <property type="match status" value="1"/>
</dbReference>
<dbReference type="Proteomes" id="UP000037029">
    <property type="component" value="Chromosome"/>
</dbReference>
<dbReference type="AlphaFoldDB" id="A0A0J9D484"/>
<dbReference type="Gene3D" id="3.90.25.10">
    <property type="entry name" value="UDP-galactose 4-epimerase, domain 1"/>
    <property type="match status" value="1"/>
</dbReference>
<evidence type="ECO:0000313" key="4">
    <source>
        <dbReference type="Proteomes" id="UP000037029"/>
    </source>
</evidence>
<dbReference type="Gene3D" id="3.40.50.720">
    <property type="entry name" value="NAD(P)-binding Rossmann-like Domain"/>
    <property type="match status" value="1"/>
</dbReference>
<feature type="domain" description="NAD(P)-binding" evidence="1">
    <location>
        <begin position="21"/>
        <end position="334"/>
    </location>
</feature>